<sequence length="80" mass="9408">MSYTMRKLIASVVGIIGSLMGFYLWKEYLPEYHGDTITDWRRILRIENVIFLYIPSSIALIASIFHKTYLMVLAFLLVYQ</sequence>
<organism evidence="2 3">
    <name type="scientific">Halobacillus seohaensis</name>
    <dbReference type="NCBI Taxonomy" id="447421"/>
    <lineage>
        <taxon>Bacteria</taxon>
        <taxon>Bacillati</taxon>
        <taxon>Bacillota</taxon>
        <taxon>Bacilli</taxon>
        <taxon>Bacillales</taxon>
        <taxon>Bacillaceae</taxon>
        <taxon>Halobacillus</taxon>
    </lineage>
</organism>
<proteinExistence type="predicted"/>
<evidence type="ECO:0000256" key="1">
    <source>
        <dbReference type="SAM" id="Phobius"/>
    </source>
</evidence>
<reference evidence="3" key="1">
    <citation type="journal article" date="2019" name="Int. J. Syst. Evol. Microbiol.">
        <title>The Global Catalogue of Microorganisms (GCM) 10K type strain sequencing project: providing services to taxonomists for standard genome sequencing and annotation.</title>
        <authorList>
            <consortium name="The Broad Institute Genomics Platform"/>
            <consortium name="The Broad Institute Genome Sequencing Center for Infectious Disease"/>
            <person name="Wu L."/>
            <person name="Ma J."/>
        </authorList>
    </citation>
    <scope>NUCLEOTIDE SEQUENCE [LARGE SCALE GENOMIC DNA]</scope>
    <source>
        <strain evidence="3">CGMCC 4.1621</strain>
    </source>
</reference>
<keyword evidence="3" id="KW-1185">Reference proteome</keyword>
<feature type="transmembrane region" description="Helical" evidence="1">
    <location>
        <begin position="50"/>
        <end position="79"/>
    </location>
</feature>
<dbReference type="RefSeq" id="WP_204711241.1">
    <property type="nucleotide sequence ID" value="NZ_JBHSZV010000067.1"/>
</dbReference>
<evidence type="ECO:0000313" key="3">
    <source>
        <dbReference type="Proteomes" id="UP001596410"/>
    </source>
</evidence>
<keyword evidence="1" id="KW-0472">Membrane</keyword>
<dbReference type="EMBL" id="JBHSZV010000067">
    <property type="protein sequence ID" value="MFC7064187.1"/>
    <property type="molecule type" value="Genomic_DNA"/>
</dbReference>
<gene>
    <name evidence="2" type="ORF">ACFQIC_20555</name>
</gene>
<evidence type="ECO:0000313" key="2">
    <source>
        <dbReference type="EMBL" id="MFC7064187.1"/>
    </source>
</evidence>
<keyword evidence="1" id="KW-0812">Transmembrane</keyword>
<accession>A0ABW2EUW2</accession>
<protein>
    <submittedName>
        <fullName evidence="2">Uncharacterized protein</fullName>
    </submittedName>
</protein>
<feature type="transmembrane region" description="Helical" evidence="1">
    <location>
        <begin position="7"/>
        <end position="25"/>
    </location>
</feature>
<keyword evidence="1" id="KW-1133">Transmembrane helix</keyword>
<dbReference type="Proteomes" id="UP001596410">
    <property type="component" value="Unassembled WGS sequence"/>
</dbReference>
<comment type="caution">
    <text evidence="2">The sequence shown here is derived from an EMBL/GenBank/DDBJ whole genome shotgun (WGS) entry which is preliminary data.</text>
</comment>
<name>A0ABW2EUW2_9BACI</name>